<proteinExistence type="predicted"/>
<comment type="caution">
    <text evidence="2">The sequence shown here is derived from an EMBL/GenBank/DDBJ whole genome shotgun (WGS) entry which is preliminary data.</text>
</comment>
<name>A0A523XS87_UNCT6</name>
<sequence>MENEELTEAWAKGRKLFFDSVEGLREEGASKPYSMGSWSVKDVVAHLIFWDEELLRSIEALMKGDRPAFLDQNWDSLNAREVARRKDQSLEEMLQDLEESGRGVKSLIASLDEGQSSLSRGQKWKTWDVTIEWLVSGNIGHDGHHARKIAAWRN</sequence>
<evidence type="ECO:0000313" key="3">
    <source>
        <dbReference type="Proteomes" id="UP000315534"/>
    </source>
</evidence>
<dbReference type="InterPro" id="IPR024775">
    <property type="entry name" value="DinB-like"/>
</dbReference>
<gene>
    <name evidence="2" type="ORF">E3J38_02675</name>
</gene>
<evidence type="ECO:0000313" key="2">
    <source>
        <dbReference type="EMBL" id="TET82142.1"/>
    </source>
</evidence>
<dbReference type="AlphaFoldDB" id="A0A523XS87"/>
<organism evidence="2 3">
    <name type="scientific">candidate division TA06 bacterium</name>
    <dbReference type="NCBI Taxonomy" id="2250710"/>
    <lineage>
        <taxon>Bacteria</taxon>
        <taxon>Bacteria division TA06</taxon>
    </lineage>
</organism>
<accession>A0A523XS87</accession>
<dbReference type="InterPro" id="IPR034660">
    <property type="entry name" value="DinB/YfiT-like"/>
</dbReference>
<evidence type="ECO:0000259" key="1">
    <source>
        <dbReference type="Pfam" id="PF12867"/>
    </source>
</evidence>
<dbReference type="SUPFAM" id="SSF109854">
    <property type="entry name" value="DinB/YfiT-like putative metalloenzymes"/>
    <property type="match status" value="1"/>
</dbReference>
<feature type="non-terminal residue" evidence="2">
    <location>
        <position position="154"/>
    </location>
</feature>
<dbReference type="Proteomes" id="UP000315534">
    <property type="component" value="Unassembled WGS sequence"/>
</dbReference>
<feature type="domain" description="DinB-like" evidence="1">
    <location>
        <begin position="11"/>
        <end position="147"/>
    </location>
</feature>
<dbReference type="Gene3D" id="1.20.120.450">
    <property type="entry name" value="dinb family like domain"/>
    <property type="match status" value="1"/>
</dbReference>
<dbReference type="EMBL" id="SOIP01000161">
    <property type="protein sequence ID" value="TET82142.1"/>
    <property type="molecule type" value="Genomic_DNA"/>
</dbReference>
<dbReference type="Pfam" id="PF12867">
    <property type="entry name" value="DinB_2"/>
    <property type="match status" value="1"/>
</dbReference>
<reference evidence="2 3" key="1">
    <citation type="submission" date="2019-03" db="EMBL/GenBank/DDBJ databases">
        <title>Metabolic potential of uncultured bacteria and archaea associated with petroleum seepage in deep-sea sediments.</title>
        <authorList>
            <person name="Dong X."/>
            <person name="Hubert C."/>
        </authorList>
    </citation>
    <scope>NUCLEOTIDE SEQUENCE [LARGE SCALE GENOMIC DNA]</scope>
    <source>
        <strain evidence="2">E29_bin36</strain>
    </source>
</reference>
<protein>
    <submittedName>
        <fullName evidence="2">ClbS/DfsB family four-helix bundle protein</fullName>
    </submittedName>
</protein>